<dbReference type="InterPro" id="IPR001138">
    <property type="entry name" value="Zn2Cys6_DnaBD"/>
</dbReference>
<keyword evidence="6" id="KW-1185">Reference proteome</keyword>
<sequence>MSDGISKPVRSKHAKATRSRHGCINCRRRKKKCDEIKPICTGCLKRHMVCVYKEPKKVWRRGKKVKGGVEDEGADDGRGDEGEGEEVEEEDGEEWKADSSDGVLSPLLLHPGHHNKVHSEISLKQIVGQTVLDIMEKNSPLDTAPSPENLLTLDSELMDALCENDPSLLSLFAPHPENPVPRSLEVRLPVDLSYDELAYFEYYCKKILPDLSILPQEFNYYSKIYVPLAFKEKAVLYTLVGWGCRMCKNRNLSYQVENGEADQYVNMVNTIIDANNHLLDRDKFITNFVCYMLFVCMEISYGDTLRWSHYFTCCFKMINRMPGDFKYLLTQCSVEGTLLAENFAYFDVLASQSNENGTFYPISDYRELFSFSRNIHDPLQGCVRPIILLIGEIVSLLVEYNALNVSLDLTECDMYETTAKMMERSEELDRKIKFARPDLTCLQSLESQEQLEYHLTLFEVYQLSAQIYLRQVIRKLPPIVPEVEVLGYNLREDMKILVGCKRLQKSLSFPMLLLGTSSARKEDRDCVKGLFEALIQSCGYLSGYQKLWIVVEKIWELNSGGTLYVDWFKVTREFGWRLNLGR</sequence>
<evidence type="ECO:0000256" key="2">
    <source>
        <dbReference type="ARBA" id="ARBA00023242"/>
    </source>
</evidence>
<dbReference type="PROSITE" id="PS50048">
    <property type="entry name" value="ZN2_CY6_FUNGAL_2"/>
    <property type="match status" value="1"/>
</dbReference>
<name>A0A448YTK6_BRENA</name>
<dbReference type="InParanoid" id="A0A448YTK6"/>
<dbReference type="CDD" id="cd00067">
    <property type="entry name" value="GAL4"/>
    <property type="match status" value="1"/>
</dbReference>
<proteinExistence type="predicted"/>
<dbReference type="EMBL" id="CAACVR010000075">
    <property type="protein sequence ID" value="VEU24230.1"/>
    <property type="molecule type" value="Genomic_DNA"/>
</dbReference>
<dbReference type="Pfam" id="PF00172">
    <property type="entry name" value="Zn_clus"/>
    <property type="match status" value="1"/>
</dbReference>
<dbReference type="OrthoDB" id="5419315at2759"/>
<dbReference type="SUPFAM" id="SSF57701">
    <property type="entry name" value="Zn2/Cys6 DNA-binding domain"/>
    <property type="match status" value="1"/>
</dbReference>
<dbReference type="Gene3D" id="4.10.240.10">
    <property type="entry name" value="Zn(2)-C6 fungal-type DNA-binding domain"/>
    <property type="match status" value="1"/>
</dbReference>
<gene>
    <name evidence="5" type="ORF">BRENAR_LOCUS4958</name>
</gene>
<dbReference type="InterPro" id="IPR021858">
    <property type="entry name" value="Fun_TF"/>
</dbReference>
<dbReference type="GO" id="GO:0000976">
    <property type="term" value="F:transcription cis-regulatory region binding"/>
    <property type="evidence" value="ECO:0007669"/>
    <property type="project" value="TreeGrafter"/>
</dbReference>
<comment type="subcellular location">
    <subcellularLocation>
        <location evidence="1">Nucleus</location>
    </subcellularLocation>
</comment>
<dbReference type="SMART" id="SM00066">
    <property type="entry name" value="GAL4"/>
    <property type="match status" value="1"/>
</dbReference>
<keyword evidence="2" id="KW-0539">Nucleus</keyword>
<feature type="region of interest" description="Disordered" evidence="3">
    <location>
        <begin position="61"/>
        <end position="99"/>
    </location>
</feature>
<evidence type="ECO:0000313" key="5">
    <source>
        <dbReference type="EMBL" id="VEU24230.1"/>
    </source>
</evidence>
<dbReference type="STRING" id="13370.A0A448YTK6"/>
<feature type="domain" description="Zn(2)-C6 fungal-type" evidence="4">
    <location>
        <begin position="22"/>
        <end position="52"/>
    </location>
</feature>
<evidence type="ECO:0000313" key="6">
    <source>
        <dbReference type="Proteomes" id="UP000290900"/>
    </source>
</evidence>
<feature type="compositionally biased region" description="Acidic residues" evidence="3">
    <location>
        <begin position="82"/>
        <end position="93"/>
    </location>
</feature>
<evidence type="ECO:0000259" key="4">
    <source>
        <dbReference type="PROSITE" id="PS50048"/>
    </source>
</evidence>
<reference evidence="5 6" key="1">
    <citation type="submission" date="2018-12" db="EMBL/GenBank/DDBJ databases">
        <authorList>
            <person name="Tiukova I."/>
            <person name="Dainat J."/>
        </authorList>
    </citation>
    <scope>NUCLEOTIDE SEQUENCE [LARGE SCALE GENOMIC DNA]</scope>
</reference>
<dbReference type="PANTHER" id="PTHR37534">
    <property type="entry name" value="TRANSCRIPTIONAL ACTIVATOR PROTEIN UGA3"/>
    <property type="match status" value="1"/>
</dbReference>
<dbReference type="GO" id="GO:0045944">
    <property type="term" value="P:positive regulation of transcription by RNA polymerase II"/>
    <property type="evidence" value="ECO:0007669"/>
    <property type="project" value="TreeGrafter"/>
</dbReference>
<dbReference type="AlphaFoldDB" id="A0A448YTK6"/>
<protein>
    <submittedName>
        <fullName evidence="5">DEKNAAC105398</fullName>
    </submittedName>
</protein>
<evidence type="ECO:0000256" key="3">
    <source>
        <dbReference type="SAM" id="MobiDB-lite"/>
    </source>
</evidence>
<organism evidence="5 6">
    <name type="scientific">Brettanomyces naardenensis</name>
    <name type="common">Yeast</name>
    <dbReference type="NCBI Taxonomy" id="13370"/>
    <lineage>
        <taxon>Eukaryota</taxon>
        <taxon>Fungi</taxon>
        <taxon>Dikarya</taxon>
        <taxon>Ascomycota</taxon>
        <taxon>Saccharomycotina</taxon>
        <taxon>Pichiomycetes</taxon>
        <taxon>Pichiales</taxon>
        <taxon>Pichiaceae</taxon>
        <taxon>Brettanomyces</taxon>
    </lineage>
</organism>
<accession>A0A448YTK6</accession>
<dbReference type="PANTHER" id="PTHR37534:SF7">
    <property type="entry name" value="TRANSCRIPTIONAL ACTIVATOR PROTEIN UGA3"/>
    <property type="match status" value="1"/>
</dbReference>
<dbReference type="GO" id="GO:0005634">
    <property type="term" value="C:nucleus"/>
    <property type="evidence" value="ECO:0007669"/>
    <property type="project" value="UniProtKB-SubCell"/>
</dbReference>
<dbReference type="GO" id="GO:0000981">
    <property type="term" value="F:DNA-binding transcription factor activity, RNA polymerase II-specific"/>
    <property type="evidence" value="ECO:0007669"/>
    <property type="project" value="InterPro"/>
</dbReference>
<dbReference type="Pfam" id="PF11951">
    <property type="entry name" value="Fungal_trans_2"/>
    <property type="match status" value="1"/>
</dbReference>
<dbReference type="PROSITE" id="PS00463">
    <property type="entry name" value="ZN2_CY6_FUNGAL_1"/>
    <property type="match status" value="1"/>
</dbReference>
<dbReference type="InterPro" id="IPR036864">
    <property type="entry name" value="Zn2-C6_fun-type_DNA-bd_sf"/>
</dbReference>
<dbReference type="Proteomes" id="UP000290900">
    <property type="component" value="Unassembled WGS sequence"/>
</dbReference>
<evidence type="ECO:0000256" key="1">
    <source>
        <dbReference type="ARBA" id="ARBA00004123"/>
    </source>
</evidence>
<dbReference type="GO" id="GO:0008270">
    <property type="term" value="F:zinc ion binding"/>
    <property type="evidence" value="ECO:0007669"/>
    <property type="project" value="InterPro"/>
</dbReference>